<proteinExistence type="predicted"/>
<protein>
    <recommendedName>
        <fullName evidence="4">Phage tail protein</fullName>
    </recommendedName>
</protein>
<evidence type="ECO:0000313" key="2">
    <source>
        <dbReference type="EMBL" id="KAB1231412.1"/>
    </source>
</evidence>
<dbReference type="RefSeq" id="WP_152289338.1">
    <property type="nucleotide sequence ID" value="NZ_VTPV01000003.1"/>
</dbReference>
<sequence length="262" mass="27305">MKNIIITLILTTAIWNGNILKGQVGIDTSSPNTNALLELNSTNKGWLPPRISLVNTTSASPLSQHVKGMIVYNTVSNALVSEGLYMNNGAQWFRLSTSDIPKGHIKYSVQASDHNGWYLLDGRAVSSLPAAVQATAVSLGFPANIPNASGRYLKAKTGAEVLGASGGNSSFTLTQTNLPAITFTGTALSAGNHFHTYVDRGSSSVNGGGAGNDNADDTSGTFNTSTAGAHTHTFTVPTGGTNTPVSIDPKHLNLNVFVYLGS</sequence>
<evidence type="ECO:0000313" key="3">
    <source>
        <dbReference type="Proteomes" id="UP000326384"/>
    </source>
</evidence>
<feature type="region of interest" description="Disordered" evidence="1">
    <location>
        <begin position="205"/>
        <end position="226"/>
    </location>
</feature>
<gene>
    <name evidence="2" type="ORF">F8D52_06275</name>
</gene>
<name>A0A5N4BSN7_9FLAO</name>
<comment type="caution">
    <text evidence="2">The sequence shown here is derived from an EMBL/GenBank/DDBJ whole genome shotgun (WGS) entry which is preliminary data.</text>
</comment>
<evidence type="ECO:0008006" key="4">
    <source>
        <dbReference type="Google" id="ProtNLM"/>
    </source>
</evidence>
<dbReference type="Proteomes" id="UP000326384">
    <property type="component" value="Unassembled WGS sequence"/>
</dbReference>
<dbReference type="EMBL" id="VTPV01000003">
    <property type="protein sequence ID" value="KAB1231412.1"/>
    <property type="molecule type" value="Genomic_DNA"/>
</dbReference>
<accession>A0A5N4BSN7</accession>
<reference evidence="2 3" key="1">
    <citation type="journal article" date="2019" name="Stand. Genomic Sci.">
        <title>Draft Whole-Genome Sequence of a Novel Chryseobacterium viscerum Strain Isolated from Fresh Water at Dripping Springs, New Mexico.</title>
        <authorList>
            <person name="Kyndt J.A."/>
            <person name="Moore T.C."/>
        </authorList>
    </citation>
    <scope>NUCLEOTIDE SEQUENCE [LARGE SCALE GENOMIC DNA]</scope>
    <source>
        <strain evidence="2 3">DPS</strain>
    </source>
</reference>
<organism evidence="2 3">
    <name type="scientific">Chryseobacterium viscerum</name>
    <dbReference type="NCBI Taxonomy" id="1037377"/>
    <lineage>
        <taxon>Bacteria</taxon>
        <taxon>Pseudomonadati</taxon>
        <taxon>Bacteroidota</taxon>
        <taxon>Flavobacteriia</taxon>
        <taxon>Flavobacteriales</taxon>
        <taxon>Weeksellaceae</taxon>
        <taxon>Chryseobacterium group</taxon>
        <taxon>Chryseobacterium</taxon>
    </lineage>
</organism>
<keyword evidence="3" id="KW-1185">Reference proteome</keyword>
<dbReference type="SUPFAM" id="SSF88874">
    <property type="entry name" value="Receptor-binding domain of short tail fibre protein gp12"/>
    <property type="match status" value="1"/>
</dbReference>
<evidence type="ECO:0000256" key="1">
    <source>
        <dbReference type="SAM" id="MobiDB-lite"/>
    </source>
</evidence>